<evidence type="ECO:0000256" key="2">
    <source>
        <dbReference type="ARBA" id="ARBA00004413"/>
    </source>
</evidence>
<dbReference type="GO" id="GO:0005634">
    <property type="term" value="C:nucleus"/>
    <property type="evidence" value="ECO:0007669"/>
    <property type="project" value="UniProtKB-SubCell"/>
</dbReference>
<keyword evidence="3" id="KW-0479">Metal-binding</keyword>
<evidence type="ECO:0000256" key="10">
    <source>
        <dbReference type="PROSITE-ProRule" id="PRU00470"/>
    </source>
</evidence>
<dbReference type="Gene3D" id="4.10.1100.10">
    <property type="entry name" value="Transcription factor, SBP-box domain"/>
    <property type="match status" value="1"/>
</dbReference>
<feature type="compositionally biased region" description="Low complexity" evidence="11">
    <location>
        <begin position="488"/>
        <end position="505"/>
    </location>
</feature>
<evidence type="ECO:0000313" key="15">
    <source>
        <dbReference type="Proteomes" id="UP001374584"/>
    </source>
</evidence>
<dbReference type="Proteomes" id="UP001374584">
    <property type="component" value="Unassembled WGS sequence"/>
</dbReference>
<dbReference type="FunFam" id="4.10.1100.10:FF:000001">
    <property type="entry name" value="Squamosa promoter-binding-like protein 14"/>
    <property type="match status" value="1"/>
</dbReference>
<dbReference type="GO" id="GO:0005886">
    <property type="term" value="C:plasma membrane"/>
    <property type="evidence" value="ECO:0007669"/>
    <property type="project" value="UniProtKB-SubCell"/>
</dbReference>
<keyword evidence="9" id="KW-0539">Nucleus</keyword>
<reference evidence="14 15" key="1">
    <citation type="submission" date="2024-01" db="EMBL/GenBank/DDBJ databases">
        <title>The genomes of 5 underutilized Papilionoideae crops provide insights into root nodulation and disease resistanc.</title>
        <authorList>
            <person name="Jiang F."/>
        </authorList>
    </citation>
    <scope>NUCLEOTIDE SEQUENCE [LARGE SCALE GENOMIC DNA]</scope>
    <source>
        <strain evidence="14">JINMINGXINNONG_FW02</strain>
        <tissue evidence="14">Leaves</tissue>
    </source>
</reference>
<dbReference type="Pfam" id="PF03110">
    <property type="entry name" value="SBP"/>
    <property type="match status" value="1"/>
</dbReference>
<feature type="transmembrane region" description="Helical" evidence="12">
    <location>
        <begin position="1024"/>
        <end position="1042"/>
    </location>
</feature>
<sequence>MTVCSFFRTGGGVVNWTLLQHIRFSSMEAEFGGKNQYLYGPVVSGMKKAVGNGKRSLEWDLNDWKWDGDLFTAQPLNSVPSDCRSRQFFPPHPEIPAKKTNPSNDLSSSAINPGKGKKELEKRRRGVIGEGEGEGLNDEGGSLSLNLGGYGYPFMVEGEEKSGKKTKVIGTTTAAATTSNRAVCQVQDCTADLGNAKDYHRRHKVCDVHSKATMALVGNVMQRFCQQCSRFHVLQEFDEGKRSCRRRLDGHNRRRRKTHPDVTVVNEGSLDDGSGSSYLLMSLLRILTNLHTNGSDHTRNQDILSHLLRNLASLAAPNNGRTLASLLEDSKGLLNAGTPGGAHEEPNLNSNTPEAFRRPGSSIKIDDGFISQDPPISMAQCETGPTNGGTQECIPSGDGGVENSKSPPGAPFSSISQSRGSLPCQLTAVETTLRRNNLNNVDLNNVYSDMQNTVENHKKPYHHVASQMGSIDLPSWLQCDSLKSSPPQTSRNSDSTSNQSPSSSSGEAQSRTDRIVFKLFGKDPNDFPLLLRPQILNWLSHSPTEIESYIRPGCIILTIYLRLEKSAWEELYCNLGSSLRKLLGESNDTFWRTGWVFARVQQSLAFLCNGQVVLDVPLCLKSPHHCTISCIKPLAVPASARAHFIVKGCNLSQSSTRLLCALEGKYLVHASCHDLIGGADKSIQHLNFTCHIPNVTGRGFIEVEDHGLSSCSFPFIVAEKEVCSEICKLENVIEAAETTNDFQIKNQQMEEKTQALHFLQEMGWLLHRSRVKVRLGPMAPIHDLFQFNRISWLVDFSMDHGWCAVMKKLLDIIFEGGVDAGEHASIELALLDMSLLHKAVMRNSRPMVELLLRFVPVKTSDAADSEVKQVEKATHRFLFRPDTVGPAGLTPLHVAASMSGSENVLDALTDDPGMVGIEVWKSGRDSTGLTPNDYACLRGYYSYVQLVQNKTNKKGERLHVVDIPGAVVISGNTKQKLSDGHMTGKVCSLQTEKIQSTEMASECRVCQQKLAYGGMRTAVVYRPVLLSMVAIAAVCVCVALLFKSSPRVYYVFQPFNWESLEYGTI</sequence>
<keyword evidence="12" id="KW-0812">Transmembrane</keyword>
<comment type="subcellular location">
    <subcellularLocation>
        <location evidence="2">Cell membrane</location>
        <topology evidence="2">Peripheral membrane protein</topology>
        <orientation evidence="2">Cytoplasmic side</orientation>
    </subcellularLocation>
    <subcellularLocation>
        <location evidence="1">Nucleus</location>
    </subcellularLocation>
</comment>
<dbReference type="GO" id="GO:0008270">
    <property type="term" value="F:zinc ion binding"/>
    <property type="evidence" value="ECO:0007669"/>
    <property type="project" value="UniProtKB-KW"/>
</dbReference>
<dbReference type="EMBL" id="JAYMYR010000008">
    <property type="protein sequence ID" value="KAK7347990.1"/>
    <property type="molecule type" value="Genomic_DNA"/>
</dbReference>
<feature type="domain" description="SBP-type" evidence="13">
    <location>
        <begin position="181"/>
        <end position="258"/>
    </location>
</feature>
<evidence type="ECO:0000256" key="8">
    <source>
        <dbReference type="ARBA" id="ARBA00023163"/>
    </source>
</evidence>
<dbReference type="SUPFAM" id="SSF48403">
    <property type="entry name" value="Ankyrin repeat"/>
    <property type="match status" value="1"/>
</dbReference>
<evidence type="ECO:0000256" key="7">
    <source>
        <dbReference type="ARBA" id="ARBA00023125"/>
    </source>
</evidence>
<feature type="region of interest" description="Disordered" evidence="11">
    <location>
        <begin position="379"/>
        <end position="421"/>
    </location>
</feature>
<evidence type="ECO:0000313" key="14">
    <source>
        <dbReference type="EMBL" id="KAK7347990.1"/>
    </source>
</evidence>
<dbReference type="SUPFAM" id="SSF103612">
    <property type="entry name" value="SBT domain"/>
    <property type="match status" value="1"/>
</dbReference>
<keyword evidence="12" id="KW-0472">Membrane</keyword>
<evidence type="ECO:0000256" key="11">
    <source>
        <dbReference type="SAM" id="MobiDB-lite"/>
    </source>
</evidence>
<dbReference type="InterPro" id="IPR002110">
    <property type="entry name" value="Ankyrin_rpt"/>
</dbReference>
<evidence type="ECO:0000259" key="13">
    <source>
        <dbReference type="PROSITE" id="PS51141"/>
    </source>
</evidence>
<feature type="region of interest" description="Disordered" evidence="11">
    <location>
        <begin position="482"/>
        <end position="510"/>
    </location>
</feature>
<evidence type="ECO:0000256" key="12">
    <source>
        <dbReference type="SAM" id="Phobius"/>
    </source>
</evidence>
<organism evidence="14 15">
    <name type="scientific">Phaseolus coccineus</name>
    <name type="common">Scarlet runner bean</name>
    <name type="synonym">Phaseolus multiflorus</name>
    <dbReference type="NCBI Taxonomy" id="3886"/>
    <lineage>
        <taxon>Eukaryota</taxon>
        <taxon>Viridiplantae</taxon>
        <taxon>Streptophyta</taxon>
        <taxon>Embryophyta</taxon>
        <taxon>Tracheophyta</taxon>
        <taxon>Spermatophyta</taxon>
        <taxon>Magnoliopsida</taxon>
        <taxon>eudicotyledons</taxon>
        <taxon>Gunneridae</taxon>
        <taxon>Pentapetalae</taxon>
        <taxon>rosids</taxon>
        <taxon>fabids</taxon>
        <taxon>Fabales</taxon>
        <taxon>Fabaceae</taxon>
        <taxon>Papilionoideae</taxon>
        <taxon>50 kb inversion clade</taxon>
        <taxon>NPAAA clade</taxon>
        <taxon>indigoferoid/millettioid clade</taxon>
        <taxon>Phaseoleae</taxon>
        <taxon>Phaseolus</taxon>
    </lineage>
</organism>
<name>A0AAN9QRV0_PHACN</name>
<gene>
    <name evidence="14" type="ORF">VNO80_22536</name>
</gene>
<evidence type="ECO:0000256" key="6">
    <source>
        <dbReference type="ARBA" id="ARBA00023015"/>
    </source>
</evidence>
<comment type="caution">
    <text evidence="14">The sequence shown here is derived from an EMBL/GenBank/DDBJ whole genome shotgun (WGS) entry which is preliminary data.</text>
</comment>
<dbReference type="Pfam" id="PF26102">
    <property type="entry name" value="Ig_SPL7"/>
    <property type="match status" value="1"/>
</dbReference>
<dbReference type="InterPro" id="IPR036770">
    <property type="entry name" value="Ankyrin_rpt-contain_sf"/>
</dbReference>
<keyword evidence="8" id="KW-0804">Transcription</keyword>
<keyword evidence="5" id="KW-0862">Zinc</keyword>
<keyword evidence="6" id="KW-0805">Transcription regulation</keyword>
<dbReference type="SMART" id="SM00248">
    <property type="entry name" value="ANK"/>
    <property type="match status" value="3"/>
</dbReference>
<dbReference type="PANTHER" id="PTHR31251">
    <property type="entry name" value="SQUAMOSA PROMOTER-BINDING-LIKE PROTEIN 4"/>
    <property type="match status" value="1"/>
</dbReference>
<evidence type="ECO:0000256" key="4">
    <source>
        <dbReference type="ARBA" id="ARBA00022771"/>
    </source>
</evidence>
<dbReference type="Gene3D" id="1.25.40.20">
    <property type="entry name" value="Ankyrin repeat-containing domain"/>
    <property type="match status" value="1"/>
</dbReference>
<proteinExistence type="predicted"/>
<accession>A0AAN9QRV0</accession>
<dbReference type="InterPro" id="IPR036893">
    <property type="entry name" value="SBP_sf"/>
</dbReference>
<keyword evidence="7" id="KW-0238">DNA-binding</keyword>
<keyword evidence="15" id="KW-1185">Reference proteome</keyword>
<feature type="region of interest" description="Disordered" evidence="11">
    <location>
        <begin position="82"/>
        <end position="122"/>
    </location>
</feature>
<dbReference type="AlphaFoldDB" id="A0AAN9QRV0"/>
<feature type="compositionally biased region" description="Polar residues" evidence="11">
    <location>
        <begin position="100"/>
        <end position="111"/>
    </location>
</feature>
<keyword evidence="12" id="KW-1133">Transmembrane helix</keyword>
<feature type="region of interest" description="Disordered" evidence="11">
    <location>
        <begin position="335"/>
        <end position="365"/>
    </location>
</feature>
<dbReference type="InterPro" id="IPR044817">
    <property type="entry name" value="SBP-like"/>
</dbReference>
<evidence type="ECO:0000256" key="9">
    <source>
        <dbReference type="ARBA" id="ARBA00023242"/>
    </source>
</evidence>
<keyword evidence="4 10" id="KW-0863">Zinc-finger</keyword>
<evidence type="ECO:0000256" key="5">
    <source>
        <dbReference type="ARBA" id="ARBA00022833"/>
    </source>
</evidence>
<dbReference type="InterPro" id="IPR004333">
    <property type="entry name" value="SBP_dom"/>
</dbReference>
<dbReference type="PROSITE" id="PS51141">
    <property type="entry name" value="ZF_SBP"/>
    <property type="match status" value="1"/>
</dbReference>
<dbReference type="PANTHER" id="PTHR31251:SF86">
    <property type="entry name" value="SQUAMOSA PROMOTER-BINDING-LIKE PROTEIN 1"/>
    <property type="match status" value="1"/>
</dbReference>
<evidence type="ECO:0000256" key="3">
    <source>
        <dbReference type="ARBA" id="ARBA00022723"/>
    </source>
</evidence>
<dbReference type="GO" id="GO:0003677">
    <property type="term" value="F:DNA binding"/>
    <property type="evidence" value="ECO:0007669"/>
    <property type="project" value="UniProtKB-KW"/>
</dbReference>
<protein>
    <recommendedName>
        <fullName evidence="13">SBP-type domain-containing protein</fullName>
    </recommendedName>
</protein>
<evidence type="ECO:0000256" key="1">
    <source>
        <dbReference type="ARBA" id="ARBA00004123"/>
    </source>
</evidence>